<gene>
    <name evidence="1" type="ORF">F442_20238</name>
</gene>
<evidence type="ECO:0000313" key="2">
    <source>
        <dbReference type="Proteomes" id="UP000018948"/>
    </source>
</evidence>
<name>W2Y9G2_PHYNI</name>
<protein>
    <submittedName>
        <fullName evidence="1">Uncharacterized protein</fullName>
    </submittedName>
</protein>
<evidence type="ECO:0000313" key="1">
    <source>
        <dbReference type="EMBL" id="ETP30844.1"/>
    </source>
</evidence>
<dbReference type="Proteomes" id="UP000018948">
    <property type="component" value="Unassembled WGS sequence"/>
</dbReference>
<organism evidence="1 2">
    <name type="scientific">Phytophthora nicotianae P10297</name>
    <dbReference type="NCBI Taxonomy" id="1317064"/>
    <lineage>
        <taxon>Eukaryota</taxon>
        <taxon>Sar</taxon>
        <taxon>Stramenopiles</taxon>
        <taxon>Oomycota</taxon>
        <taxon>Peronosporomycetes</taxon>
        <taxon>Peronosporales</taxon>
        <taxon>Peronosporaceae</taxon>
        <taxon>Phytophthora</taxon>
    </lineage>
</organism>
<sequence>MVNAFQAGCSSIKGPGTSTKKQTCFIKGPGRVGEDDRGHKTAVPSLRMTLAMVLAALHLQPGRTKSTFYPH</sequence>
<accession>W2Y9G2</accession>
<reference evidence="1 2" key="1">
    <citation type="submission" date="2013-11" db="EMBL/GenBank/DDBJ databases">
        <title>The Genome Sequence of Phytophthora parasitica P10297.</title>
        <authorList>
            <consortium name="The Broad Institute Genomics Platform"/>
            <person name="Russ C."/>
            <person name="Tyler B."/>
            <person name="Panabieres F."/>
            <person name="Shan W."/>
            <person name="Tripathy S."/>
            <person name="Grunwald N."/>
            <person name="Machado M."/>
            <person name="Johnson C.S."/>
            <person name="Walker B."/>
            <person name="Young S.K."/>
            <person name="Zeng Q."/>
            <person name="Gargeya S."/>
            <person name="Fitzgerald M."/>
            <person name="Haas B."/>
            <person name="Abouelleil A."/>
            <person name="Allen A.W."/>
            <person name="Alvarado L."/>
            <person name="Arachchi H.M."/>
            <person name="Berlin A.M."/>
            <person name="Chapman S.B."/>
            <person name="Gainer-Dewar J."/>
            <person name="Goldberg J."/>
            <person name="Griggs A."/>
            <person name="Gujja S."/>
            <person name="Hansen M."/>
            <person name="Howarth C."/>
            <person name="Imamovic A."/>
            <person name="Ireland A."/>
            <person name="Larimer J."/>
            <person name="McCowan C."/>
            <person name="Murphy C."/>
            <person name="Pearson M."/>
            <person name="Poon T.W."/>
            <person name="Priest M."/>
            <person name="Roberts A."/>
            <person name="Saif S."/>
            <person name="Shea T."/>
            <person name="Sisk P."/>
            <person name="Sykes S."/>
            <person name="Wortman J."/>
            <person name="Nusbaum C."/>
            <person name="Birren B."/>
        </authorList>
    </citation>
    <scope>NUCLEOTIDE SEQUENCE [LARGE SCALE GENOMIC DNA]</scope>
    <source>
        <strain evidence="1 2">P10297</strain>
    </source>
</reference>
<proteinExistence type="predicted"/>
<comment type="caution">
    <text evidence="1">The sequence shown here is derived from an EMBL/GenBank/DDBJ whole genome shotgun (WGS) entry which is preliminary data.</text>
</comment>
<dbReference type="AlphaFoldDB" id="W2Y9G2"/>
<dbReference type="EMBL" id="ANIY01004210">
    <property type="protein sequence ID" value="ETP30844.1"/>
    <property type="molecule type" value="Genomic_DNA"/>
</dbReference>